<feature type="domain" description="C2H2-type" evidence="2">
    <location>
        <begin position="90"/>
        <end position="118"/>
    </location>
</feature>
<dbReference type="GO" id="GO:0008270">
    <property type="term" value="F:zinc ion binding"/>
    <property type="evidence" value="ECO:0007669"/>
    <property type="project" value="UniProtKB-KW"/>
</dbReference>
<keyword evidence="4" id="KW-1185">Reference proteome</keyword>
<comment type="caution">
    <text evidence="3">The sequence shown here is derived from an EMBL/GenBank/DDBJ whole genome shotgun (WGS) entry which is preliminary data.</text>
</comment>
<dbReference type="PROSITE" id="PS00028">
    <property type="entry name" value="ZINC_FINGER_C2H2_1"/>
    <property type="match status" value="1"/>
</dbReference>
<evidence type="ECO:0000313" key="4">
    <source>
        <dbReference type="Proteomes" id="UP000692954"/>
    </source>
</evidence>
<organism evidence="3 4">
    <name type="scientific">Paramecium sonneborni</name>
    <dbReference type="NCBI Taxonomy" id="65129"/>
    <lineage>
        <taxon>Eukaryota</taxon>
        <taxon>Sar</taxon>
        <taxon>Alveolata</taxon>
        <taxon>Ciliophora</taxon>
        <taxon>Intramacronucleata</taxon>
        <taxon>Oligohymenophorea</taxon>
        <taxon>Peniculida</taxon>
        <taxon>Parameciidae</taxon>
        <taxon>Paramecium</taxon>
    </lineage>
</organism>
<gene>
    <name evidence="3" type="ORF">PSON_ATCC_30995.1.T1970023</name>
</gene>
<reference evidence="3" key="1">
    <citation type="submission" date="2021-01" db="EMBL/GenBank/DDBJ databases">
        <authorList>
            <consortium name="Genoscope - CEA"/>
            <person name="William W."/>
        </authorList>
    </citation>
    <scope>NUCLEOTIDE SEQUENCE</scope>
</reference>
<keyword evidence="1" id="KW-0862">Zinc</keyword>
<dbReference type="PROSITE" id="PS50157">
    <property type="entry name" value="ZINC_FINGER_C2H2_2"/>
    <property type="match status" value="1"/>
</dbReference>
<keyword evidence="1" id="KW-0863">Zinc-finger</keyword>
<dbReference type="EMBL" id="CAJJDN010000197">
    <property type="protein sequence ID" value="CAD8128803.1"/>
    <property type="molecule type" value="Genomic_DNA"/>
</dbReference>
<accession>A0A8S1RN36</accession>
<dbReference type="OrthoDB" id="296639at2759"/>
<evidence type="ECO:0000256" key="1">
    <source>
        <dbReference type="PROSITE-ProRule" id="PRU00042"/>
    </source>
</evidence>
<evidence type="ECO:0000259" key="2">
    <source>
        <dbReference type="PROSITE" id="PS50157"/>
    </source>
</evidence>
<dbReference type="Proteomes" id="UP000692954">
    <property type="component" value="Unassembled WGS sequence"/>
</dbReference>
<name>A0A8S1RN36_9CILI</name>
<keyword evidence="1" id="KW-0479">Metal-binding</keyword>
<sequence>MNIKEMHNQERDKKPQQIIKCLKIVELLKMLYAEINYLDVEQKNEFLDDFIEQCLKGSLDDSKSDCSLFLNHYITKRGNGCTIRNGHKVFECQKCQETFKTHQILGNHTSKSHRKFQKINKSIKKF</sequence>
<dbReference type="AlphaFoldDB" id="A0A8S1RN36"/>
<protein>
    <recommendedName>
        <fullName evidence="2">C2H2-type domain-containing protein</fullName>
    </recommendedName>
</protein>
<evidence type="ECO:0000313" key="3">
    <source>
        <dbReference type="EMBL" id="CAD8128803.1"/>
    </source>
</evidence>
<proteinExistence type="predicted"/>
<dbReference type="InterPro" id="IPR013087">
    <property type="entry name" value="Znf_C2H2_type"/>
</dbReference>